<accession>A0A8T2P9S5</accession>
<dbReference type="InterPro" id="IPR000961">
    <property type="entry name" value="AGC-kinase_C"/>
</dbReference>
<keyword evidence="3" id="KW-0808">Transferase</keyword>
<evidence type="ECO:0000256" key="1">
    <source>
        <dbReference type="ARBA" id="ARBA00022527"/>
    </source>
</evidence>
<keyword evidence="5" id="KW-0418">Kinase</keyword>
<evidence type="ECO:0000256" key="5">
    <source>
        <dbReference type="ARBA" id="ARBA00022777"/>
    </source>
</evidence>
<dbReference type="AlphaFoldDB" id="A0A8T2P9S5"/>
<dbReference type="PROSITE" id="PS50011">
    <property type="entry name" value="PROTEIN_KINASE_DOM"/>
    <property type="match status" value="1"/>
</dbReference>
<dbReference type="OrthoDB" id="63267at2759"/>
<keyword evidence="10" id="KW-1185">Reference proteome</keyword>
<evidence type="ECO:0000259" key="8">
    <source>
        <dbReference type="PROSITE" id="PS51285"/>
    </source>
</evidence>
<reference evidence="9" key="1">
    <citation type="thesis" date="2021" institute="BYU ScholarsArchive" country="Provo, UT, USA">
        <title>Applications of and Algorithms for Genome Assembly and Genomic Analyses with an Emphasis on Marine Teleosts.</title>
        <authorList>
            <person name="Pickett B.D."/>
        </authorList>
    </citation>
    <scope>NUCLEOTIDE SEQUENCE</scope>
    <source>
        <strain evidence="9">HI-2016</strain>
    </source>
</reference>
<dbReference type="GO" id="GO:0004674">
    <property type="term" value="F:protein serine/threonine kinase activity"/>
    <property type="evidence" value="ECO:0007669"/>
    <property type="project" value="UniProtKB-KW"/>
</dbReference>
<evidence type="ECO:0000256" key="2">
    <source>
        <dbReference type="ARBA" id="ARBA00022553"/>
    </source>
</evidence>
<dbReference type="Gene3D" id="1.10.510.10">
    <property type="entry name" value="Transferase(Phosphotransferase) domain 1"/>
    <property type="match status" value="1"/>
</dbReference>
<dbReference type="Pfam" id="PF00433">
    <property type="entry name" value="Pkinase_C"/>
    <property type="match status" value="1"/>
</dbReference>
<evidence type="ECO:0000256" key="4">
    <source>
        <dbReference type="ARBA" id="ARBA00022741"/>
    </source>
</evidence>
<keyword evidence="2" id="KW-0597">Phosphoprotein</keyword>
<dbReference type="GO" id="GO:0005524">
    <property type="term" value="F:ATP binding"/>
    <property type="evidence" value="ECO:0007669"/>
    <property type="project" value="UniProtKB-KW"/>
</dbReference>
<dbReference type="InterPro" id="IPR011009">
    <property type="entry name" value="Kinase-like_dom_sf"/>
</dbReference>
<protein>
    <submittedName>
        <fullName evidence="9">Uncharacterized protein</fullName>
    </submittedName>
</protein>
<dbReference type="EMBL" id="JAFBMS010000009">
    <property type="protein sequence ID" value="KAG9349374.1"/>
    <property type="molecule type" value="Genomic_DNA"/>
</dbReference>
<organism evidence="9 10">
    <name type="scientific">Albula glossodonta</name>
    <name type="common">roundjaw bonefish</name>
    <dbReference type="NCBI Taxonomy" id="121402"/>
    <lineage>
        <taxon>Eukaryota</taxon>
        <taxon>Metazoa</taxon>
        <taxon>Chordata</taxon>
        <taxon>Craniata</taxon>
        <taxon>Vertebrata</taxon>
        <taxon>Euteleostomi</taxon>
        <taxon>Actinopterygii</taxon>
        <taxon>Neopterygii</taxon>
        <taxon>Teleostei</taxon>
        <taxon>Albuliformes</taxon>
        <taxon>Albulidae</taxon>
        <taxon>Albula</taxon>
    </lineage>
</organism>
<dbReference type="PANTHER" id="PTHR24351">
    <property type="entry name" value="RIBOSOMAL PROTEIN S6 KINASE"/>
    <property type="match status" value="1"/>
</dbReference>
<dbReference type="SUPFAM" id="SSF56112">
    <property type="entry name" value="Protein kinase-like (PK-like)"/>
    <property type="match status" value="1"/>
</dbReference>
<proteinExistence type="predicted"/>
<feature type="domain" description="Protein kinase" evidence="7">
    <location>
        <begin position="1"/>
        <end position="105"/>
    </location>
</feature>
<dbReference type="SMART" id="SM00133">
    <property type="entry name" value="S_TK_X"/>
    <property type="match status" value="1"/>
</dbReference>
<dbReference type="InterPro" id="IPR017892">
    <property type="entry name" value="Pkinase_C"/>
</dbReference>
<evidence type="ECO:0000313" key="10">
    <source>
        <dbReference type="Proteomes" id="UP000824540"/>
    </source>
</evidence>
<dbReference type="PROSITE" id="PS51285">
    <property type="entry name" value="AGC_KINASE_CTER"/>
    <property type="match status" value="1"/>
</dbReference>
<dbReference type="Pfam" id="PF00069">
    <property type="entry name" value="Pkinase"/>
    <property type="match status" value="1"/>
</dbReference>
<sequence length="208" mass="23751">MAFRDRTCSRIGTTDYIAPEMLMDKSYTRATDWWALGVTVFEMLVGETPFYACDDLETHHNILSQDVEFPTFLSDEAVLFIRKRPKRRLGSGERDALEVREQPFFRVSSPLEEMATIVLTSKNLLYQEMDWNGLLAREIRPPFVPTIQGCYDVSNFEDEFTMETPALTPPLDPTALSLGEQELFSGFNYTGDWAMSSMPSASLKVHTH</sequence>
<name>A0A8T2P9S5_9TELE</name>
<comment type="caution">
    <text evidence="9">The sequence shown here is derived from an EMBL/GenBank/DDBJ whole genome shotgun (WGS) entry which is preliminary data.</text>
</comment>
<dbReference type="InterPro" id="IPR000719">
    <property type="entry name" value="Prot_kinase_dom"/>
</dbReference>
<evidence type="ECO:0000256" key="6">
    <source>
        <dbReference type="ARBA" id="ARBA00022840"/>
    </source>
</evidence>
<dbReference type="Gene3D" id="3.30.200.20">
    <property type="entry name" value="Phosphorylase Kinase, domain 1"/>
    <property type="match status" value="1"/>
</dbReference>
<gene>
    <name evidence="9" type="ORF">JZ751_027817</name>
</gene>
<feature type="domain" description="AGC-kinase C-terminal" evidence="8">
    <location>
        <begin position="127"/>
        <end position="199"/>
    </location>
</feature>
<keyword evidence="6" id="KW-0067">ATP-binding</keyword>
<keyword evidence="4" id="KW-0547">Nucleotide-binding</keyword>
<evidence type="ECO:0000313" key="9">
    <source>
        <dbReference type="EMBL" id="KAG9349374.1"/>
    </source>
</evidence>
<keyword evidence="1" id="KW-0723">Serine/threonine-protein kinase</keyword>
<evidence type="ECO:0000259" key="7">
    <source>
        <dbReference type="PROSITE" id="PS50011"/>
    </source>
</evidence>
<dbReference type="Proteomes" id="UP000824540">
    <property type="component" value="Unassembled WGS sequence"/>
</dbReference>
<evidence type="ECO:0000256" key="3">
    <source>
        <dbReference type="ARBA" id="ARBA00022679"/>
    </source>
</evidence>